<dbReference type="Pfam" id="PF13469">
    <property type="entry name" value="Sulfotransfer_3"/>
    <property type="match status" value="1"/>
</dbReference>
<gene>
    <name evidence="1" type="ORF">PBT88_11460</name>
</gene>
<dbReference type="SUPFAM" id="SSF52540">
    <property type="entry name" value="P-loop containing nucleoside triphosphate hydrolases"/>
    <property type="match status" value="1"/>
</dbReference>
<dbReference type="Proteomes" id="UP001210865">
    <property type="component" value="Chromosome"/>
</dbReference>
<name>A0ABY7NH10_9SPHN</name>
<proteinExistence type="predicted"/>
<dbReference type="RefSeq" id="WP_270075479.1">
    <property type="nucleotide sequence ID" value="NZ_CP115174.1"/>
</dbReference>
<dbReference type="InterPro" id="IPR027417">
    <property type="entry name" value="P-loop_NTPase"/>
</dbReference>
<evidence type="ECO:0000313" key="1">
    <source>
        <dbReference type="EMBL" id="WBO20829.1"/>
    </source>
</evidence>
<evidence type="ECO:0000313" key="2">
    <source>
        <dbReference type="Proteomes" id="UP001210865"/>
    </source>
</evidence>
<sequence length="292" mass="33288">MNANRPDFVCIGPKRSATTWLADQLKAHRDIWLTPIQELNYLDGGFAQHRDKPYLRMRWSMWENAKRVIRNKGPGIIADRAFLRVARQLAADPAFDIPAYRALFAPAGRRLSGDISPMYASMTAAQIERALPVLARSHVMLLARDPVQRFWSELSMHARKRSFGNVDYGSIAVVRSFFEDPERQRQHLLSDIVTRWRQGIGADRLSILFFDDIATDPEGSLRRIVHEIGADWSKRLPGVAPGRNRKRGRASLAPTLDVRDAVAGWFGDELDRCAVLFGRHGAEWRARHGQRR</sequence>
<dbReference type="Gene3D" id="3.40.50.300">
    <property type="entry name" value="P-loop containing nucleotide triphosphate hydrolases"/>
    <property type="match status" value="1"/>
</dbReference>
<organism evidence="1 2">
    <name type="scientific">Sphingomonas abietis</name>
    <dbReference type="NCBI Taxonomy" id="3012344"/>
    <lineage>
        <taxon>Bacteria</taxon>
        <taxon>Pseudomonadati</taxon>
        <taxon>Pseudomonadota</taxon>
        <taxon>Alphaproteobacteria</taxon>
        <taxon>Sphingomonadales</taxon>
        <taxon>Sphingomonadaceae</taxon>
        <taxon>Sphingomonas</taxon>
    </lineage>
</organism>
<protein>
    <submittedName>
        <fullName evidence="1">Sulfotransferase</fullName>
    </submittedName>
</protein>
<accession>A0ABY7NH10</accession>
<keyword evidence="2" id="KW-1185">Reference proteome</keyword>
<dbReference type="EMBL" id="CP115174">
    <property type="protein sequence ID" value="WBO20829.1"/>
    <property type="molecule type" value="Genomic_DNA"/>
</dbReference>
<reference evidence="1 2" key="1">
    <citation type="submission" date="2022-12" db="EMBL/GenBank/DDBJ databases">
        <title>Sphingomonas abieness sp. nov., an endophytic bacterium isolated from Abies koreana.</title>
        <authorList>
            <person name="Jiang L."/>
            <person name="Lee J."/>
        </authorList>
    </citation>
    <scope>NUCLEOTIDE SEQUENCE [LARGE SCALE GENOMIC DNA]</scope>
    <source>
        <strain evidence="2">PAMB 00755</strain>
    </source>
</reference>